<name>A0A096PFE1_9HYPO</name>
<dbReference type="AlphaFoldDB" id="A0A096PFE1"/>
<comment type="caution">
    <text evidence="1">The sequence shown here is derived from an EMBL/GenBank/DDBJ whole genome shotgun (WGS) entry which is preliminary data.</text>
</comment>
<reference evidence="1" key="1">
    <citation type="submission" date="2013-05" db="EMBL/GenBank/DDBJ databases">
        <title>Draft genome sequences of six wheat associated Fusarium spp. isolates.</title>
        <authorList>
            <person name="Moolhuijzen P.M."/>
            <person name="Manners J.M."/>
            <person name="Wilcox S."/>
            <person name="Bellgard M.I."/>
            <person name="Gardiner D.M."/>
        </authorList>
    </citation>
    <scope>NUCLEOTIDE SEQUENCE</scope>
    <source>
        <strain evidence="1">CS5907</strain>
        <strain evidence="1">CS5907</strain>
    </source>
</reference>
<evidence type="ECO:0000313" key="1">
    <source>
        <dbReference type="EMBL" id="CEG03421.1"/>
    </source>
</evidence>
<protein>
    <submittedName>
        <fullName evidence="1">WGS project CBMG000000000 data, contig CS5907-c000841</fullName>
    </submittedName>
</protein>
<sequence>MGNKVGEGLPLFVRQKSKGLFLVAADDLRPSSERELSASFSFPLLDAFPGAWLAWLSLSVDGGGRASARDPRWSQELSMLPGRLAAPCTSIRGKRVCENMGLGRLGTGDMEQRSGESVSL</sequence>
<organism evidence="1">
    <name type="scientific">Fusarium acuminatum CS5907</name>
    <dbReference type="NCBI Taxonomy" id="1318461"/>
    <lineage>
        <taxon>Eukaryota</taxon>
        <taxon>Fungi</taxon>
        <taxon>Dikarya</taxon>
        <taxon>Ascomycota</taxon>
        <taxon>Pezizomycotina</taxon>
        <taxon>Sordariomycetes</taxon>
        <taxon>Hypocreomycetidae</taxon>
        <taxon>Hypocreales</taxon>
        <taxon>Nectriaceae</taxon>
        <taxon>Fusarium</taxon>
        <taxon>Fusarium tricinctum species complex</taxon>
    </lineage>
</organism>
<proteinExistence type="predicted"/>
<dbReference type="EMBL" id="CBMG010000839">
    <property type="protein sequence ID" value="CEG03421.1"/>
    <property type="molecule type" value="Genomic_DNA"/>
</dbReference>
<accession>A0A096PFE1</accession>
<gene>
    <name evidence="1" type="ORF">BN851_0046140</name>
</gene>